<reference evidence="2 3" key="1">
    <citation type="journal article" date="2021" name="Nat. Commun.">
        <title>Incipient diploidization of the medicinal plant Perilla within 10,000 years.</title>
        <authorList>
            <person name="Zhang Y."/>
            <person name="Shen Q."/>
            <person name="Leng L."/>
            <person name="Zhang D."/>
            <person name="Chen S."/>
            <person name="Shi Y."/>
            <person name="Ning Z."/>
            <person name="Chen S."/>
        </authorList>
    </citation>
    <scope>NUCLEOTIDE SEQUENCE [LARGE SCALE GENOMIC DNA]</scope>
    <source>
        <strain evidence="3">cv. PC099</strain>
    </source>
</reference>
<sequence length="131" mass="15148">MTVSKLFSHNGDKWETSRVNALFQLEVAKHILAIPLLRHKSGDRCIWKHTWNEVYSVKTGYHLACQSRVHSCSLTESSVGEDPVWKWIHSLRTLPKIFHFLWKCARGALPVAVELKKRHIDVDEICKQCGE</sequence>
<evidence type="ECO:0000313" key="2">
    <source>
        <dbReference type="EMBL" id="KAH6834946.1"/>
    </source>
</evidence>
<evidence type="ECO:0000313" key="3">
    <source>
        <dbReference type="Proteomes" id="UP001190926"/>
    </source>
</evidence>
<organism evidence="2 3">
    <name type="scientific">Perilla frutescens var. hirtella</name>
    <name type="common">Perilla citriodora</name>
    <name type="synonym">Perilla setoyensis</name>
    <dbReference type="NCBI Taxonomy" id="608512"/>
    <lineage>
        <taxon>Eukaryota</taxon>
        <taxon>Viridiplantae</taxon>
        <taxon>Streptophyta</taxon>
        <taxon>Embryophyta</taxon>
        <taxon>Tracheophyta</taxon>
        <taxon>Spermatophyta</taxon>
        <taxon>Magnoliopsida</taxon>
        <taxon>eudicotyledons</taxon>
        <taxon>Gunneridae</taxon>
        <taxon>Pentapetalae</taxon>
        <taxon>asterids</taxon>
        <taxon>lamiids</taxon>
        <taxon>Lamiales</taxon>
        <taxon>Lamiaceae</taxon>
        <taxon>Nepetoideae</taxon>
        <taxon>Elsholtzieae</taxon>
        <taxon>Perilla</taxon>
    </lineage>
</organism>
<evidence type="ECO:0000259" key="1">
    <source>
        <dbReference type="Pfam" id="PF13966"/>
    </source>
</evidence>
<comment type="caution">
    <text evidence="2">The sequence shown here is derived from an EMBL/GenBank/DDBJ whole genome shotgun (WGS) entry which is preliminary data.</text>
</comment>
<feature type="non-terminal residue" evidence="2">
    <location>
        <position position="131"/>
    </location>
</feature>
<dbReference type="AlphaFoldDB" id="A0AAD4JJI3"/>
<gene>
    <name evidence="2" type="ORF">C2S53_010271</name>
</gene>
<feature type="domain" description="Reverse transcriptase zinc-binding" evidence="1">
    <location>
        <begin position="55"/>
        <end position="131"/>
    </location>
</feature>
<dbReference type="Proteomes" id="UP001190926">
    <property type="component" value="Unassembled WGS sequence"/>
</dbReference>
<dbReference type="EMBL" id="SDAM02000043">
    <property type="protein sequence ID" value="KAH6834946.1"/>
    <property type="molecule type" value="Genomic_DNA"/>
</dbReference>
<protein>
    <recommendedName>
        <fullName evidence="1">Reverse transcriptase zinc-binding domain-containing protein</fullName>
    </recommendedName>
</protein>
<proteinExistence type="predicted"/>
<keyword evidence="3" id="KW-1185">Reference proteome</keyword>
<dbReference type="InterPro" id="IPR026960">
    <property type="entry name" value="RVT-Znf"/>
</dbReference>
<name>A0AAD4JJI3_PERFH</name>
<dbReference type="Pfam" id="PF13966">
    <property type="entry name" value="zf-RVT"/>
    <property type="match status" value="1"/>
</dbReference>
<accession>A0AAD4JJI3</accession>